<dbReference type="CDD" id="cd07012">
    <property type="entry name" value="PBP2_Bug_TTT"/>
    <property type="match status" value="1"/>
</dbReference>
<comment type="similarity">
    <text evidence="1">Belongs to the UPF0065 (bug) family.</text>
</comment>
<accession>A0A4R5QM69</accession>
<dbReference type="EMBL" id="SMSJ01000003">
    <property type="protein sequence ID" value="TDH63911.1"/>
    <property type="molecule type" value="Genomic_DNA"/>
</dbReference>
<keyword evidence="3" id="KW-1185">Reference proteome</keyword>
<dbReference type="AlphaFoldDB" id="A0A4R5QM69"/>
<dbReference type="SUPFAM" id="SSF53850">
    <property type="entry name" value="Periplasmic binding protein-like II"/>
    <property type="match status" value="1"/>
</dbReference>
<dbReference type="Pfam" id="PF03401">
    <property type="entry name" value="TctC"/>
    <property type="match status" value="1"/>
</dbReference>
<dbReference type="Gene3D" id="3.40.190.10">
    <property type="entry name" value="Periplasmic binding protein-like II"/>
    <property type="match status" value="1"/>
</dbReference>
<dbReference type="InterPro" id="IPR005064">
    <property type="entry name" value="BUG"/>
</dbReference>
<dbReference type="PANTHER" id="PTHR42928">
    <property type="entry name" value="TRICARBOXYLATE-BINDING PROTEIN"/>
    <property type="match status" value="1"/>
</dbReference>
<name>A0A4R5QM69_9PROT</name>
<reference evidence="2 3" key="1">
    <citation type="journal article" date="2016" name="J. Microbiol.">
        <title>Dankookia rubra gen. nov., sp. nov., an alphaproteobacterium isolated from sediment of a shallow stream.</title>
        <authorList>
            <person name="Kim W.H."/>
            <person name="Kim D.H."/>
            <person name="Kang K."/>
            <person name="Ahn T.Y."/>
        </authorList>
    </citation>
    <scope>NUCLEOTIDE SEQUENCE [LARGE SCALE GENOMIC DNA]</scope>
    <source>
        <strain evidence="2 3">JCM30602</strain>
    </source>
</reference>
<evidence type="ECO:0000313" key="2">
    <source>
        <dbReference type="EMBL" id="TDH63911.1"/>
    </source>
</evidence>
<comment type="caution">
    <text evidence="2">The sequence shown here is derived from an EMBL/GenBank/DDBJ whole genome shotgun (WGS) entry which is preliminary data.</text>
</comment>
<dbReference type="PIRSF" id="PIRSF017082">
    <property type="entry name" value="YflP"/>
    <property type="match status" value="1"/>
</dbReference>
<dbReference type="Proteomes" id="UP000295096">
    <property type="component" value="Unassembled WGS sequence"/>
</dbReference>
<evidence type="ECO:0000256" key="1">
    <source>
        <dbReference type="ARBA" id="ARBA00006987"/>
    </source>
</evidence>
<protein>
    <submittedName>
        <fullName evidence="2">Tripartite tricarboxylate transporter substrate binding protein</fullName>
    </submittedName>
</protein>
<dbReference type="InterPro" id="IPR042100">
    <property type="entry name" value="Bug_dom1"/>
</dbReference>
<evidence type="ECO:0000313" key="3">
    <source>
        <dbReference type="Proteomes" id="UP000295096"/>
    </source>
</evidence>
<organism evidence="2 3">
    <name type="scientific">Dankookia rubra</name>
    <dbReference type="NCBI Taxonomy" id="1442381"/>
    <lineage>
        <taxon>Bacteria</taxon>
        <taxon>Pseudomonadati</taxon>
        <taxon>Pseudomonadota</taxon>
        <taxon>Alphaproteobacteria</taxon>
        <taxon>Acetobacterales</taxon>
        <taxon>Roseomonadaceae</taxon>
        <taxon>Dankookia</taxon>
    </lineage>
</organism>
<gene>
    <name evidence="2" type="ORF">E2C06_03510</name>
</gene>
<proteinExistence type="inferred from homology"/>
<dbReference type="PANTHER" id="PTHR42928:SF5">
    <property type="entry name" value="BLR1237 PROTEIN"/>
    <property type="match status" value="1"/>
</dbReference>
<dbReference type="OrthoDB" id="7957013at2"/>
<dbReference type="Gene3D" id="3.40.190.150">
    <property type="entry name" value="Bordetella uptake gene, domain 1"/>
    <property type="match status" value="1"/>
</dbReference>
<sequence length="348" mass="35645">MNSAPSCGARSPSGAMWPASPMFGWRVKAMHRRSLLGALALPWVASAQTAGFPSRSVRIVVPYGPGGSSDIVARLLAQHASELSGQGFLVENRGGGASVPGTQAVLSAPPDGYTVGTNDNALVVNPSLLKEKPPYDVERDVTALGLAVTSPGLLLAHPSGTARDMAELVAEATTRPGLAVSHGGIGTPSHLAVVQMLLATGRDFTPVGYRGGGPQLTGLVAGDVPYGIAALSSSLGHVQSGRLRAIAVTGGARTPLLPEVPSMAEAGFPAVDVVGIWGFIAPASLPPEIAARLHDLLIAPAREAQLQAKLVAQGYAVVASSPADYAAQLRREVAQWRAIVARAVIVPE</sequence>